<dbReference type="AlphaFoldDB" id="A0A2J0LG63"/>
<gene>
    <name evidence="2" type="ORF">COW11_01365</name>
</gene>
<dbReference type="EMBL" id="PFGP01000027">
    <property type="protein sequence ID" value="PIW66835.1"/>
    <property type="molecule type" value="Genomic_DNA"/>
</dbReference>
<reference evidence="2 3" key="1">
    <citation type="submission" date="2017-09" db="EMBL/GenBank/DDBJ databases">
        <title>Depth-based differentiation of microbial function through sediment-hosted aquifers and enrichment of novel symbionts in the deep terrestrial subsurface.</title>
        <authorList>
            <person name="Probst A.J."/>
            <person name="Ladd B."/>
            <person name="Jarett J.K."/>
            <person name="Geller-Mcgrath D.E."/>
            <person name="Sieber C.M."/>
            <person name="Emerson J.B."/>
            <person name="Anantharaman K."/>
            <person name="Thomas B.C."/>
            <person name="Malmstrom R."/>
            <person name="Stieglmeier M."/>
            <person name="Klingl A."/>
            <person name="Woyke T."/>
            <person name="Ryan C.M."/>
            <person name="Banfield J.F."/>
        </authorList>
    </citation>
    <scope>NUCLEOTIDE SEQUENCE [LARGE SCALE GENOMIC DNA]</scope>
    <source>
        <strain evidence="2">CG12_big_fil_rev_8_21_14_0_65_43_15</strain>
    </source>
</reference>
<dbReference type="Proteomes" id="UP000231267">
    <property type="component" value="Unassembled WGS sequence"/>
</dbReference>
<comment type="caution">
    <text evidence="2">The sequence shown here is derived from an EMBL/GenBank/DDBJ whole genome shotgun (WGS) entry which is preliminary data.</text>
</comment>
<accession>A0A2J0LG63</accession>
<feature type="domain" description="ThiD2" evidence="1">
    <location>
        <begin position="7"/>
        <end position="125"/>
    </location>
</feature>
<dbReference type="Pfam" id="PF17792">
    <property type="entry name" value="ThiD2"/>
    <property type="match status" value="1"/>
</dbReference>
<dbReference type="InterPro" id="IPR041397">
    <property type="entry name" value="ThiD2"/>
</dbReference>
<evidence type="ECO:0000313" key="2">
    <source>
        <dbReference type="EMBL" id="PIW66835.1"/>
    </source>
</evidence>
<protein>
    <submittedName>
        <fullName evidence="2">Thiamine-phosphate pyrophosphorylase</fullName>
    </submittedName>
</protein>
<evidence type="ECO:0000259" key="1">
    <source>
        <dbReference type="Pfam" id="PF17792"/>
    </source>
</evidence>
<proteinExistence type="predicted"/>
<sequence length="133" mass="15458">MQDRLQRAIDANLNRCREALRVCEDITRFVLDDKALTKSLKNIRHKISDVFSSSVIKSRSVRTDIGKKSSFDKSRPKNLKQLFYNNIHRAEESMRSLEEFFKLAAPGSASGFKGLRFKIYFIEKKAMKKIQNI</sequence>
<name>A0A2J0LG63_9BACT</name>
<evidence type="ECO:0000313" key="3">
    <source>
        <dbReference type="Proteomes" id="UP000231267"/>
    </source>
</evidence>
<organism evidence="2 3">
    <name type="scientific">Candidatus Taenaricola geysiri</name>
    <dbReference type="NCBI Taxonomy" id="1974752"/>
    <lineage>
        <taxon>Bacteria</taxon>
        <taxon>Pseudomonadati</taxon>
        <taxon>Candidatus Omnitrophota</taxon>
        <taxon>Candidatus Taenaricola</taxon>
    </lineage>
</organism>